<comment type="caution">
    <text evidence="1">The sequence shown here is derived from an EMBL/GenBank/DDBJ whole genome shotgun (WGS) entry which is preliminary data.</text>
</comment>
<organism evidence="1 2">
    <name type="scientific">Streptomyces amakusaensis</name>
    <dbReference type="NCBI Taxonomy" id="67271"/>
    <lineage>
        <taxon>Bacteria</taxon>
        <taxon>Bacillati</taxon>
        <taxon>Actinomycetota</taxon>
        <taxon>Actinomycetes</taxon>
        <taxon>Kitasatosporales</taxon>
        <taxon>Streptomycetaceae</taxon>
        <taxon>Streptomyces</taxon>
    </lineage>
</organism>
<sequence length="167" mass="17372">MTLANSAKNTVQRGHLGTVSMLAWTGDPDAGHDMPYLLVYSLGDGDGGPEAGVTALEGLIRQGGLAVDGTLTDATPASYNSPIRLLVQGGRAVLNMPGLSAQCPAPVEWLAAAESRGHAHLLISTRPWPEATPGEPLTEELLQSYVGDEDTLLSAAHALLPVSRLRG</sequence>
<dbReference type="EMBL" id="JBHSKP010000001">
    <property type="protein sequence ID" value="MFC5150715.1"/>
    <property type="molecule type" value="Genomic_DNA"/>
</dbReference>
<evidence type="ECO:0000313" key="2">
    <source>
        <dbReference type="Proteomes" id="UP001596160"/>
    </source>
</evidence>
<proteinExistence type="predicted"/>
<gene>
    <name evidence="1" type="ORF">ACFPRH_03075</name>
</gene>
<dbReference type="Pfam" id="PF19374">
    <property type="entry name" value="DUF5949"/>
    <property type="match status" value="1"/>
</dbReference>
<protein>
    <submittedName>
        <fullName evidence="1">DUF5949 family protein</fullName>
    </submittedName>
</protein>
<keyword evidence="2" id="KW-1185">Reference proteome</keyword>
<evidence type="ECO:0000313" key="1">
    <source>
        <dbReference type="EMBL" id="MFC5150715.1"/>
    </source>
</evidence>
<dbReference type="Proteomes" id="UP001596160">
    <property type="component" value="Unassembled WGS sequence"/>
</dbReference>
<name>A0ABW0AAA9_9ACTN</name>
<dbReference type="RefSeq" id="WP_344477057.1">
    <property type="nucleotide sequence ID" value="NZ_BAAASB010000007.1"/>
</dbReference>
<dbReference type="InterPro" id="IPR045993">
    <property type="entry name" value="DUF5949"/>
</dbReference>
<reference evidence="2" key="1">
    <citation type="journal article" date="2019" name="Int. J. Syst. Evol. Microbiol.">
        <title>The Global Catalogue of Microorganisms (GCM) 10K type strain sequencing project: providing services to taxonomists for standard genome sequencing and annotation.</title>
        <authorList>
            <consortium name="The Broad Institute Genomics Platform"/>
            <consortium name="The Broad Institute Genome Sequencing Center for Infectious Disease"/>
            <person name="Wu L."/>
            <person name="Ma J."/>
        </authorList>
    </citation>
    <scope>NUCLEOTIDE SEQUENCE [LARGE SCALE GENOMIC DNA]</scope>
    <source>
        <strain evidence="2">PCU 266</strain>
    </source>
</reference>
<accession>A0ABW0AAA9</accession>